<reference evidence="11 12" key="1">
    <citation type="submission" date="2020-01" db="EMBL/GenBank/DDBJ databases">
        <title>Whole genome sequence of Heliobacterium gestii DSM 11169.</title>
        <authorList>
            <person name="Kyndt J.A."/>
            <person name="Meyer T.E."/>
        </authorList>
    </citation>
    <scope>NUCLEOTIDE SEQUENCE [LARGE SCALE GENOMIC DNA]</scope>
    <source>
        <strain evidence="11 12">DSM 11169</strain>
    </source>
</reference>
<comment type="caution">
    <text evidence="11">The sequence shown here is derived from an EMBL/GenBank/DDBJ whole genome shotgun (WGS) entry which is preliminary data.</text>
</comment>
<evidence type="ECO:0000256" key="6">
    <source>
        <dbReference type="ARBA" id="ARBA00022695"/>
    </source>
</evidence>
<evidence type="ECO:0000256" key="4">
    <source>
        <dbReference type="ARBA" id="ARBA00022478"/>
    </source>
</evidence>
<evidence type="ECO:0000256" key="5">
    <source>
        <dbReference type="ARBA" id="ARBA00022679"/>
    </source>
</evidence>
<comment type="function">
    <text evidence="10">Promotes RNA polymerase assembly. Latches the N- and C-terminal regions of the beta' subunit thereby facilitating its interaction with the beta and alpha subunits.</text>
</comment>
<comment type="similarity">
    <text evidence="1 10">Belongs to the RNA polymerase subunit omega family.</text>
</comment>
<dbReference type="PANTHER" id="PTHR34476:SF1">
    <property type="entry name" value="DNA-DIRECTED RNA POLYMERASE SUBUNIT OMEGA"/>
    <property type="match status" value="1"/>
</dbReference>
<proteinExistence type="inferred from homology"/>
<dbReference type="EMBL" id="WXEX01000008">
    <property type="protein sequence ID" value="MZP43581.1"/>
    <property type="molecule type" value="Genomic_DNA"/>
</dbReference>
<evidence type="ECO:0000256" key="3">
    <source>
        <dbReference type="ARBA" id="ARBA00013725"/>
    </source>
</evidence>
<evidence type="ECO:0000256" key="10">
    <source>
        <dbReference type="HAMAP-Rule" id="MF_00366"/>
    </source>
</evidence>
<sequence length="69" mass="7477">MNQPSLDKLMEKVDSKYTLVVLAAKRARALVENQDPLVSAAKSAKPVSVALHEIVDGKVTYRQAKGGIK</sequence>
<dbReference type="HAMAP" id="MF_00366">
    <property type="entry name" value="RNApol_bact_RpoZ"/>
    <property type="match status" value="1"/>
</dbReference>
<dbReference type="RefSeq" id="WP_161262135.1">
    <property type="nucleotide sequence ID" value="NZ_JAFBDC010000007.1"/>
</dbReference>
<dbReference type="GO" id="GO:0003899">
    <property type="term" value="F:DNA-directed RNA polymerase activity"/>
    <property type="evidence" value="ECO:0007669"/>
    <property type="project" value="UniProtKB-UniRule"/>
</dbReference>
<organism evidence="11 12">
    <name type="scientific">Heliomicrobium gestii</name>
    <name type="common">Heliobacterium gestii</name>
    <dbReference type="NCBI Taxonomy" id="2699"/>
    <lineage>
        <taxon>Bacteria</taxon>
        <taxon>Bacillati</taxon>
        <taxon>Bacillota</taxon>
        <taxon>Clostridia</taxon>
        <taxon>Eubacteriales</taxon>
        <taxon>Heliobacteriaceae</taxon>
        <taxon>Heliomicrobium</taxon>
    </lineage>
</organism>
<accession>A0A845LDF6</accession>
<evidence type="ECO:0000313" key="11">
    <source>
        <dbReference type="EMBL" id="MZP43581.1"/>
    </source>
</evidence>
<dbReference type="GO" id="GO:0006351">
    <property type="term" value="P:DNA-templated transcription"/>
    <property type="evidence" value="ECO:0007669"/>
    <property type="project" value="UniProtKB-UniRule"/>
</dbReference>
<keyword evidence="7 10" id="KW-0804">Transcription</keyword>
<dbReference type="AlphaFoldDB" id="A0A845LDF6"/>
<comment type="catalytic activity">
    <reaction evidence="9 10">
        <text>RNA(n) + a ribonucleoside 5'-triphosphate = RNA(n+1) + diphosphate</text>
        <dbReference type="Rhea" id="RHEA:21248"/>
        <dbReference type="Rhea" id="RHEA-COMP:14527"/>
        <dbReference type="Rhea" id="RHEA-COMP:17342"/>
        <dbReference type="ChEBI" id="CHEBI:33019"/>
        <dbReference type="ChEBI" id="CHEBI:61557"/>
        <dbReference type="ChEBI" id="CHEBI:140395"/>
        <dbReference type="EC" id="2.7.7.6"/>
    </reaction>
</comment>
<evidence type="ECO:0000256" key="2">
    <source>
        <dbReference type="ARBA" id="ARBA00012418"/>
    </source>
</evidence>
<evidence type="ECO:0000256" key="8">
    <source>
        <dbReference type="ARBA" id="ARBA00029924"/>
    </source>
</evidence>
<keyword evidence="5 10" id="KW-0808">Transferase</keyword>
<dbReference type="SMART" id="SM01409">
    <property type="entry name" value="RNA_pol_Rpb6"/>
    <property type="match status" value="1"/>
</dbReference>
<dbReference type="InterPro" id="IPR006110">
    <property type="entry name" value="Pol_omega/Rpo6/RPB6"/>
</dbReference>
<evidence type="ECO:0000256" key="1">
    <source>
        <dbReference type="ARBA" id="ARBA00006711"/>
    </source>
</evidence>
<gene>
    <name evidence="10" type="primary">rpoZ</name>
    <name evidence="11" type="ORF">GTO89_11065</name>
</gene>
<dbReference type="SUPFAM" id="SSF63562">
    <property type="entry name" value="RPB6/omega subunit-like"/>
    <property type="match status" value="1"/>
</dbReference>
<dbReference type="InterPro" id="IPR003716">
    <property type="entry name" value="DNA-dir_RNA_pol_omega"/>
</dbReference>
<keyword evidence="12" id="KW-1185">Reference proteome</keyword>
<dbReference type="NCBIfam" id="TIGR00690">
    <property type="entry name" value="rpoZ"/>
    <property type="match status" value="1"/>
</dbReference>
<dbReference type="EC" id="2.7.7.6" evidence="2 10"/>
<keyword evidence="6 10" id="KW-0548">Nucleotidyltransferase</keyword>
<evidence type="ECO:0000256" key="9">
    <source>
        <dbReference type="ARBA" id="ARBA00048552"/>
    </source>
</evidence>
<protein>
    <recommendedName>
        <fullName evidence="3 10">DNA-directed RNA polymerase subunit omega</fullName>
        <shortName evidence="10">RNAP omega subunit</shortName>
        <ecNumber evidence="2 10">2.7.7.6</ecNumber>
    </recommendedName>
    <alternativeName>
        <fullName evidence="10">RNA polymerase omega subunit</fullName>
    </alternativeName>
    <alternativeName>
        <fullName evidence="8 10">Transcriptase subunit omega</fullName>
    </alternativeName>
</protein>
<dbReference type="Pfam" id="PF01192">
    <property type="entry name" value="RNA_pol_Rpb6"/>
    <property type="match status" value="1"/>
</dbReference>
<evidence type="ECO:0000313" key="12">
    <source>
        <dbReference type="Proteomes" id="UP000471031"/>
    </source>
</evidence>
<comment type="subunit">
    <text evidence="10">The RNAP catalytic core consists of 2 alpha, 1 beta, 1 beta' and 1 omega subunit. When a sigma factor is associated with the core the holoenzyme is formed, which can initiate transcription.</text>
</comment>
<keyword evidence="4 10" id="KW-0240">DNA-directed RNA polymerase</keyword>
<dbReference type="GO" id="GO:0000428">
    <property type="term" value="C:DNA-directed RNA polymerase complex"/>
    <property type="evidence" value="ECO:0007669"/>
    <property type="project" value="UniProtKB-KW"/>
</dbReference>
<dbReference type="Proteomes" id="UP000471031">
    <property type="component" value="Unassembled WGS sequence"/>
</dbReference>
<evidence type="ECO:0000256" key="7">
    <source>
        <dbReference type="ARBA" id="ARBA00023163"/>
    </source>
</evidence>
<dbReference type="GO" id="GO:0003677">
    <property type="term" value="F:DNA binding"/>
    <property type="evidence" value="ECO:0007669"/>
    <property type="project" value="UniProtKB-UniRule"/>
</dbReference>
<dbReference type="InterPro" id="IPR036161">
    <property type="entry name" value="RPB6/omega-like_sf"/>
</dbReference>
<name>A0A845LDF6_HELGE</name>
<dbReference type="Gene3D" id="3.90.940.10">
    <property type="match status" value="1"/>
</dbReference>
<dbReference type="PANTHER" id="PTHR34476">
    <property type="entry name" value="DNA-DIRECTED RNA POLYMERASE SUBUNIT OMEGA"/>
    <property type="match status" value="1"/>
</dbReference>